<feature type="transmembrane region" description="Helical" evidence="12">
    <location>
        <begin position="129"/>
        <end position="146"/>
    </location>
</feature>
<dbReference type="InterPro" id="IPR049941">
    <property type="entry name" value="LPLAT_7/PORCN-like"/>
</dbReference>
<reference evidence="14" key="2">
    <citation type="submission" date="2020-05" db="UniProtKB">
        <authorList>
            <consortium name="EnsemblMetazoa"/>
        </authorList>
    </citation>
    <scope>IDENTIFICATION</scope>
    <source>
        <strain evidence="14">IAEA</strain>
    </source>
</reference>
<keyword evidence="2" id="KW-0808">Transferase</keyword>
<evidence type="ECO:0000256" key="4">
    <source>
        <dbReference type="ARBA" id="ARBA00022692"/>
    </source>
</evidence>
<dbReference type="InterPro" id="IPR007829">
    <property type="entry name" value="TM2"/>
</dbReference>
<evidence type="ECO:0000256" key="6">
    <source>
        <dbReference type="ARBA" id="ARBA00023136"/>
    </source>
</evidence>
<feature type="domain" description="TM2" evidence="13">
    <location>
        <begin position="561"/>
        <end position="609"/>
    </location>
</feature>
<keyword evidence="6 12" id="KW-0472">Membrane</keyword>
<keyword evidence="15" id="KW-1185">Reference proteome</keyword>
<dbReference type="GO" id="GO:0005783">
    <property type="term" value="C:endoplasmic reticulum"/>
    <property type="evidence" value="ECO:0007669"/>
    <property type="project" value="TreeGrafter"/>
</dbReference>
<evidence type="ECO:0000256" key="8">
    <source>
        <dbReference type="ARBA" id="ARBA00038269"/>
    </source>
</evidence>
<dbReference type="GO" id="GO:1990698">
    <property type="term" value="F:palmitoleoyltransferase activity"/>
    <property type="evidence" value="ECO:0007669"/>
    <property type="project" value="UniProtKB-EC"/>
</dbReference>
<dbReference type="VEuPathDB" id="VectorBase:GBRI038195"/>
<feature type="transmembrane region" description="Helical" evidence="12">
    <location>
        <begin position="417"/>
        <end position="439"/>
    </location>
</feature>
<keyword evidence="5 12" id="KW-1133">Transmembrane helix</keyword>
<feature type="transmembrane region" description="Helical" evidence="12">
    <location>
        <begin position="337"/>
        <end position="359"/>
    </location>
</feature>
<dbReference type="EnsemblMetazoa" id="GBRI038195-RA">
    <property type="protein sequence ID" value="GBRI038195-PA"/>
    <property type="gene ID" value="GBRI038195"/>
</dbReference>
<evidence type="ECO:0000256" key="9">
    <source>
        <dbReference type="ARBA" id="ARBA00038867"/>
    </source>
</evidence>
<dbReference type="EC" id="2.3.1.250" evidence="9"/>
<keyword evidence="4 12" id="KW-0812">Transmembrane</keyword>
<comment type="subcellular location">
    <subcellularLocation>
        <location evidence="1">Membrane</location>
        <topology evidence="1">Multi-pass membrane protein</topology>
    </subcellularLocation>
</comment>
<evidence type="ECO:0000256" key="3">
    <source>
        <dbReference type="ARBA" id="ARBA00022687"/>
    </source>
</evidence>
<dbReference type="GO" id="GO:0016055">
    <property type="term" value="P:Wnt signaling pathway"/>
    <property type="evidence" value="ECO:0007669"/>
    <property type="project" value="UniProtKB-KW"/>
</dbReference>
<dbReference type="AlphaFoldDB" id="A0A1A9WZ94"/>
<evidence type="ECO:0000256" key="5">
    <source>
        <dbReference type="ARBA" id="ARBA00022989"/>
    </source>
</evidence>
<dbReference type="InterPro" id="IPR004299">
    <property type="entry name" value="MBOAT_fam"/>
</dbReference>
<dbReference type="GO" id="GO:0016020">
    <property type="term" value="C:membrane"/>
    <property type="evidence" value="ECO:0007669"/>
    <property type="project" value="UniProtKB-SubCell"/>
</dbReference>
<dbReference type="Pfam" id="PF03062">
    <property type="entry name" value="MBOAT"/>
    <property type="match status" value="1"/>
</dbReference>
<name>A0A1A9WZ94_9MUSC</name>
<evidence type="ECO:0000256" key="2">
    <source>
        <dbReference type="ARBA" id="ARBA00022679"/>
    </source>
</evidence>
<evidence type="ECO:0000313" key="14">
    <source>
        <dbReference type="EnsemblMetazoa" id="GBRI038195-PA"/>
    </source>
</evidence>
<comment type="similarity">
    <text evidence="8">Belongs to the membrane-bound acyltransferase family. Porcupine subfamily.</text>
</comment>
<accession>A0A1A9WZ94</accession>
<feature type="transmembrane region" description="Helical" evidence="12">
    <location>
        <begin position="50"/>
        <end position="67"/>
    </location>
</feature>
<feature type="transmembrane region" description="Helical" evidence="12">
    <location>
        <begin position="225"/>
        <end position="250"/>
    </location>
</feature>
<dbReference type="STRING" id="37001.A0A1A9WZ94"/>
<dbReference type="Proteomes" id="UP000091820">
    <property type="component" value="Unassembled WGS sequence"/>
</dbReference>
<keyword evidence="3" id="KW-0879">Wnt signaling pathway</keyword>
<dbReference type="Pfam" id="PF05154">
    <property type="entry name" value="TM2"/>
    <property type="match status" value="1"/>
</dbReference>
<dbReference type="PANTHER" id="PTHR13906">
    <property type="entry name" value="PORCUPINE"/>
    <property type="match status" value="1"/>
</dbReference>
<feature type="transmembrane region" description="Helical" evidence="12">
    <location>
        <begin position="191"/>
        <end position="213"/>
    </location>
</feature>
<proteinExistence type="inferred from homology"/>
<organism evidence="14 15">
    <name type="scientific">Glossina brevipalpis</name>
    <dbReference type="NCBI Taxonomy" id="37001"/>
    <lineage>
        <taxon>Eukaryota</taxon>
        <taxon>Metazoa</taxon>
        <taxon>Ecdysozoa</taxon>
        <taxon>Arthropoda</taxon>
        <taxon>Hexapoda</taxon>
        <taxon>Insecta</taxon>
        <taxon>Pterygota</taxon>
        <taxon>Neoptera</taxon>
        <taxon>Endopterygota</taxon>
        <taxon>Diptera</taxon>
        <taxon>Brachycera</taxon>
        <taxon>Muscomorpha</taxon>
        <taxon>Hippoboscoidea</taxon>
        <taxon>Glossinidae</taxon>
        <taxon>Glossina</taxon>
    </lineage>
</organism>
<comment type="catalytic activity">
    <reaction evidence="11">
        <text>[Wnt protein]-L-serine + (9Z)-hexadecenoyl-CoA = [Wnt protein]-O-(9Z)-hexadecenoyl-L-serine + CoA</text>
        <dbReference type="Rhea" id="RHEA:45336"/>
        <dbReference type="Rhea" id="RHEA-COMP:11170"/>
        <dbReference type="Rhea" id="RHEA-COMP:11171"/>
        <dbReference type="ChEBI" id="CHEBI:29999"/>
        <dbReference type="ChEBI" id="CHEBI:57287"/>
        <dbReference type="ChEBI" id="CHEBI:61540"/>
        <dbReference type="ChEBI" id="CHEBI:85189"/>
        <dbReference type="EC" id="2.3.1.250"/>
    </reaction>
</comment>
<reference evidence="15" key="1">
    <citation type="submission" date="2014-03" db="EMBL/GenBank/DDBJ databases">
        <authorList>
            <person name="Aksoy S."/>
            <person name="Warren W."/>
            <person name="Wilson R.K."/>
        </authorList>
    </citation>
    <scope>NUCLEOTIDE SEQUENCE [LARGE SCALE GENOMIC DNA]</scope>
    <source>
        <strain evidence="15">IAEA</strain>
    </source>
</reference>
<dbReference type="GO" id="GO:0030258">
    <property type="term" value="P:lipid modification"/>
    <property type="evidence" value="ECO:0007669"/>
    <property type="project" value="TreeGrafter"/>
</dbReference>
<feature type="transmembrane region" description="Helical" evidence="12">
    <location>
        <begin position="270"/>
        <end position="289"/>
    </location>
</feature>
<evidence type="ECO:0000256" key="11">
    <source>
        <dbReference type="ARBA" id="ARBA00047978"/>
    </source>
</evidence>
<feature type="transmembrane region" description="Helical" evidence="12">
    <location>
        <begin position="102"/>
        <end position="122"/>
    </location>
</feature>
<evidence type="ECO:0000259" key="13">
    <source>
        <dbReference type="Pfam" id="PF05154"/>
    </source>
</evidence>
<evidence type="ECO:0000256" key="1">
    <source>
        <dbReference type="ARBA" id="ARBA00004141"/>
    </source>
</evidence>
<feature type="transmembrane region" description="Helical" evidence="12">
    <location>
        <begin position="591"/>
        <end position="612"/>
    </location>
</feature>
<evidence type="ECO:0000256" key="12">
    <source>
        <dbReference type="SAM" id="Phobius"/>
    </source>
</evidence>
<dbReference type="GO" id="GO:0017147">
    <property type="term" value="F:Wnt-protein binding"/>
    <property type="evidence" value="ECO:0007669"/>
    <property type="project" value="TreeGrafter"/>
</dbReference>
<keyword evidence="7" id="KW-0012">Acyltransferase</keyword>
<evidence type="ECO:0000256" key="7">
    <source>
        <dbReference type="ARBA" id="ARBA00023315"/>
    </source>
</evidence>
<evidence type="ECO:0000313" key="15">
    <source>
        <dbReference type="Proteomes" id="UP000091820"/>
    </source>
</evidence>
<protein>
    <recommendedName>
        <fullName evidence="10">Protein-serine O-palmitoleoyltransferase porcupine</fullName>
        <ecNumber evidence="9">2.3.1.250</ecNumber>
    </recommendedName>
</protein>
<dbReference type="GO" id="GO:0061355">
    <property type="term" value="P:Wnt protein secretion"/>
    <property type="evidence" value="ECO:0007669"/>
    <property type="project" value="TreeGrafter"/>
</dbReference>
<evidence type="ECO:0000256" key="10">
    <source>
        <dbReference type="ARBA" id="ARBA00040371"/>
    </source>
</evidence>
<dbReference type="PANTHER" id="PTHR13906:SF12">
    <property type="entry name" value="PROTEIN-SERINE O-PALMITOLEOYLTRANSFERASE PORCUPINE"/>
    <property type="match status" value="1"/>
</dbReference>
<feature type="transmembrane region" description="Helical" evidence="12">
    <location>
        <begin position="563"/>
        <end position="579"/>
    </location>
</feature>
<sequence>MDYYYEYEDLDNSKDNDINSEEDYEYSGYLTAESLKDICFACAVPSTIQIGRYIIVVLSCSLMYHLLRSSLENAWPSKESLHHLSSMVCGFLALYLSLSYDWLIVLLLCLLAYTLILVISYYQSPYEGMGVAIFTIVVQLACEYFMTHVEWQKVRGVQMVAAMKTISFAFDFGSKETGERSTAKLPDLLSYLGYIFCPTTCMLGPWMPYSIYNQKQRISLKDSRWLLWILTNVTLAVVSLNLSNCFIPWLRSDDLLWVRLYLDAFAVRCSHYFISFLSQATVVIGGVPSQKPDYFLGYKITQPLNIEFPRSLHSLVRFWNIPMHQWLKKYIFRKLQIAYGSYFISLLFTYVISALLHGFHTKVHLVLLSLAGFTYIENNLRSTLAHVYDSCLEVNDCNKTCVYKHCPRRKRWSSDALLVRFINFMFSNLAILNLAYLGVMMSESMMSKSAYAIQARSDREQQVSGAVALTRSDSANNYRIWGPKVLCSMLPEDFLECNKPIDHKDNKTAKEEKGYGCLKFGGLNYEDVEHTKVLCTVFSDIDCHGPRTFLRDGVPCIRYSEHYFLTTLLYSLLLGFLGMDRFCLGQTGTAVGKLLTLGGVGVWWVVDIILLLTNRLTPEDGSNWNPYV</sequence>